<accession>A0A517R9Z8</accession>
<name>A0A517R9Z8_9PLAN</name>
<dbReference type="InterPro" id="IPR042106">
    <property type="entry name" value="Nuo/plastoQ_OxRdtase_6_NuoJ"/>
</dbReference>
<dbReference type="OrthoDB" id="263577at2"/>
<sequence length="266" mass="29382">MNDLTFYLPGTADNLLFLTLAVLVLLMMTGIYGYLNVDSHSTADNPRKMRGGWPALSLFALAVLFFWFGRPLSEETGSRVQELFVLISQFATAFIVLGFGAAAVLSSDLKWSLTAATISFLTSGLLLLQAELLPLVLLCWMILGGMVLLFLYRGIFTPDAHVDDSSDEGPFREPFLSCLACGLLLCCCLWVVHREWGSITDQPTAETEPAAHVEDLTLVQQFLTAHSLLFNLLLIFVAVAFIGITRLTAEQRKVDFTHSDEWGVQP</sequence>
<keyword evidence="1" id="KW-1133">Transmembrane helix</keyword>
<keyword evidence="1" id="KW-0812">Transmembrane</keyword>
<proteinExistence type="predicted"/>
<dbReference type="RefSeq" id="WP_145211036.1">
    <property type="nucleotide sequence ID" value="NZ_CP036269.1"/>
</dbReference>
<feature type="transmembrane region" description="Helical" evidence="1">
    <location>
        <begin position="15"/>
        <end position="35"/>
    </location>
</feature>
<dbReference type="EMBL" id="CP036269">
    <property type="protein sequence ID" value="QDT40681.1"/>
    <property type="molecule type" value="Genomic_DNA"/>
</dbReference>
<evidence type="ECO:0000313" key="3">
    <source>
        <dbReference type="Proteomes" id="UP000317171"/>
    </source>
</evidence>
<gene>
    <name evidence="2" type="ORF">Pan241w_07390</name>
</gene>
<feature type="transmembrane region" description="Helical" evidence="1">
    <location>
        <begin position="174"/>
        <end position="192"/>
    </location>
</feature>
<feature type="transmembrane region" description="Helical" evidence="1">
    <location>
        <begin position="135"/>
        <end position="154"/>
    </location>
</feature>
<evidence type="ECO:0000313" key="2">
    <source>
        <dbReference type="EMBL" id="QDT40681.1"/>
    </source>
</evidence>
<feature type="transmembrane region" description="Helical" evidence="1">
    <location>
        <begin position="84"/>
        <end position="105"/>
    </location>
</feature>
<feature type="transmembrane region" description="Helical" evidence="1">
    <location>
        <begin position="228"/>
        <end position="249"/>
    </location>
</feature>
<dbReference type="Proteomes" id="UP000317171">
    <property type="component" value="Chromosome"/>
</dbReference>
<reference evidence="2 3" key="1">
    <citation type="submission" date="2019-02" db="EMBL/GenBank/DDBJ databases">
        <title>Deep-cultivation of Planctomycetes and their phenomic and genomic characterization uncovers novel biology.</title>
        <authorList>
            <person name="Wiegand S."/>
            <person name="Jogler M."/>
            <person name="Boedeker C."/>
            <person name="Pinto D."/>
            <person name="Vollmers J."/>
            <person name="Rivas-Marin E."/>
            <person name="Kohn T."/>
            <person name="Peeters S.H."/>
            <person name="Heuer A."/>
            <person name="Rast P."/>
            <person name="Oberbeckmann S."/>
            <person name="Bunk B."/>
            <person name="Jeske O."/>
            <person name="Meyerdierks A."/>
            <person name="Storesund J.E."/>
            <person name="Kallscheuer N."/>
            <person name="Luecker S."/>
            <person name="Lage O.M."/>
            <person name="Pohl T."/>
            <person name="Merkel B.J."/>
            <person name="Hornburger P."/>
            <person name="Mueller R.-W."/>
            <person name="Bruemmer F."/>
            <person name="Labrenz M."/>
            <person name="Spormann A.M."/>
            <person name="Op den Camp H."/>
            <person name="Overmann J."/>
            <person name="Amann R."/>
            <person name="Jetten M.S.M."/>
            <person name="Mascher T."/>
            <person name="Medema M.H."/>
            <person name="Devos D.P."/>
            <person name="Kaster A.-K."/>
            <person name="Ovreas L."/>
            <person name="Rohde M."/>
            <person name="Galperin M.Y."/>
            <person name="Jogler C."/>
        </authorList>
    </citation>
    <scope>NUCLEOTIDE SEQUENCE [LARGE SCALE GENOMIC DNA]</scope>
    <source>
        <strain evidence="2 3">Pan241w</strain>
    </source>
</reference>
<keyword evidence="3" id="KW-1185">Reference proteome</keyword>
<feature type="transmembrane region" description="Helical" evidence="1">
    <location>
        <begin position="55"/>
        <end position="72"/>
    </location>
</feature>
<evidence type="ECO:0000256" key="1">
    <source>
        <dbReference type="SAM" id="Phobius"/>
    </source>
</evidence>
<organism evidence="2 3">
    <name type="scientific">Gimesia alba</name>
    <dbReference type="NCBI Taxonomy" id="2527973"/>
    <lineage>
        <taxon>Bacteria</taxon>
        <taxon>Pseudomonadati</taxon>
        <taxon>Planctomycetota</taxon>
        <taxon>Planctomycetia</taxon>
        <taxon>Planctomycetales</taxon>
        <taxon>Planctomycetaceae</taxon>
        <taxon>Gimesia</taxon>
    </lineage>
</organism>
<protein>
    <submittedName>
        <fullName evidence="2">Uncharacterized protein</fullName>
    </submittedName>
</protein>
<dbReference type="KEGG" id="gaz:Pan241w_07390"/>
<dbReference type="Gene3D" id="1.20.120.1200">
    <property type="entry name" value="NADH-ubiquinone/plastoquinone oxidoreductase chain 6, subunit NuoJ"/>
    <property type="match status" value="1"/>
</dbReference>
<dbReference type="AlphaFoldDB" id="A0A517R9Z8"/>
<keyword evidence="1" id="KW-0472">Membrane</keyword>
<feature type="transmembrane region" description="Helical" evidence="1">
    <location>
        <begin position="111"/>
        <end position="128"/>
    </location>
</feature>